<dbReference type="PROSITE" id="PS00107">
    <property type="entry name" value="PROTEIN_KINASE_ATP"/>
    <property type="match status" value="1"/>
</dbReference>
<dbReference type="EC" id="2.7.11.1" evidence="1"/>
<dbReference type="PANTHER" id="PTHR43289:SF34">
    <property type="entry name" value="SERINE_THREONINE-PROTEIN KINASE YBDM-RELATED"/>
    <property type="match status" value="1"/>
</dbReference>
<keyword evidence="3" id="KW-0808">Transferase</keyword>
<dbReference type="Pfam" id="PF00069">
    <property type="entry name" value="Pkinase"/>
    <property type="match status" value="1"/>
</dbReference>
<dbReference type="PROSITE" id="PS00108">
    <property type="entry name" value="PROTEIN_KINASE_ST"/>
    <property type="match status" value="1"/>
</dbReference>
<dbReference type="GO" id="GO:0004674">
    <property type="term" value="F:protein serine/threonine kinase activity"/>
    <property type="evidence" value="ECO:0007669"/>
    <property type="project" value="UniProtKB-KW"/>
</dbReference>
<dbReference type="InterPro" id="IPR008271">
    <property type="entry name" value="Ser/Thr_kinase_AS"/>
</dbReference>
<dbReference type="FunFam" id="1.10.510.10:FF:000021">
    <property type="entry name" value="Serine/threonine protein kinase"/>
    <property type="match status" value="1"/>
</dbReference>
<dbReference type="SUPFAM" id="SSF56112">
    <property type="entry name" value="Protein kinase-like (PK-like)"/>
    <property type="match status" value="1"/>
</dbReference>
<evidence type="ECO:0000313" key="10">
    <source>
        <dbReference type="Proteomes" id="UP000326354"/>
    </source>
</evidence>
<feature type="domain" description="Protein kinase" evidence="8">
    <location>
        <begin position="119"/>
        <end position="381"/>
    </location>
</feature>
<keyword evidence="5 9" id="KW-0418">Kinase</keyword>
<evidence type="ECO:0000256" key="5">
    <source>
        <dbReference type="ARBA" id="ARBA00022777"/>
    </source>
</evidence>
<dbReference type="CDD" id="cd14014">
    <property type="entry name" value="STKc_PknB_like"/>
    <property type="match status" value="1"/>
</dbReference>
<dbReference type="SMART" id="SM00220">
    <property type="entry name" value="S_TKc"/>
    <property type="match status" value="1"/>
</dbReference>
<name>A0A5S9ILU2_UABAM</name>
<dbReference type="OrthoDB" id="6111975at2"/>
<dbReference type="AlphaFoldDB" id="A0A5S9ILU2"/>
<dbReference type="KEGG" id="uam:UABAM_01288"/>
<dbReference type="PANTHER" id="PTHR43289">
    <property type="entry name" value="MITOGEN-ACTIVATED PROTEIN KINASE KINASE KINASE 20-RELATED"/>
    <property type="match status" value="1"/>
</dbReference>
<dbReference type="InterPro" id="IPR011009">
    <property type="entry name" value="Kinase-like_dom_sf"/>
</dbReference>
<proteinExistence type="predicted"/>
<organism evidence="9 10">
    <name type="scientific">Uabimicrobium amorphum</name>
    <dbReference type="NCBI Taxonomy" id="2596890"/>
    <lineage>
        <taxon>Bacteria</taxon>
        <taxon>Pseudomonadati</taxon>
        <taxon>Planctomycetota</taxon>
        <taxon>Candidatus Uabimicrobiia</taxon>
        <taxon>Candidatus Uabimicrobiales</taxon>
        <taxon>Candidatus Uabimicrobiaceae</taxon>
        <taxon>Candidatus Uabimicrobium</taxon>
    </lineage>
</organism>
<keyword evidence="2" id="KW-0723">Serine/threonine-protein kinase</keyword>
<protein>
    <recommendedName>
        <fullName evidence="1">non-specific serine/threonine protein kinase</fullName>
        <ecNumber evidence="1">2.7.11.1</ecNumber>
    </recommendedName>
</protein>
<reference evidence="9 10" key="1">
    <citation type="submission" date="2019-08" db="EMBL/GenBank/DDBJ databases">
        <title>Complete genome sequence of Candidatus Uab amorphum.</title>
        <authorList>
            <person name="Shiratori T."/>
            <person name="Suzuki S."/>
            <person name="Kakizawa Y."/>
            <person name="Ishida K."/>
        </authorList>
    </citation>
    <scope>NUCLEOTIDE SEQUENCE [LARGE SCALE GENOMIC DNA]</scope>
    <source>
        <strain evidence="9 10">SRT547</strain>
    </source>
</reference>
<evidence type="ECO:0000256" key="2">
    <source>
        <dbReference type="ARBA" id="ARBA00022527"/>
    </source>
</evidence>
<keyword evidence="4 7" id="KW-0547">Nucleotide-binding</keyword>
<feature type="binding site" evidence="7">
    <location>
        <position position="148"/>
    </location>
    <ligand>
        <name>ATP</name>
        <dbReference type="ChEBI" id="CHEBI:30616"/>
    </ligand>
</feature>
<dbReference type="Gene3D" id="3.30.200.20">
    <property type="entry name" value="Phosphorylase Kinase, domain 1"/>
    <property type="match status" value="1"/>
</dbReference>
<evidence type="ECO:0000256" key="3">
    <source>
        <dbReference type="ARBA" id="ARBA00022679"/>
    </source>
</evidence>
<dbReference type="PROSITE" id="PS50011">
    <property type="entry name" value="PROTEIN_KINASE_DOM"/>
    <property type="match status" value="1"/>
</dbReference>
<sequence>MSSEMLTFQCTNCPNRVHIKKSANPLGKALKCKQCGNIFHLRRDNLCRTPSLLQFTCPKCKRQIPVRGGKEVYGKRLPCRACNHVFVLQDPNNKTSPLKRATKQMKPKKQEVKTSFGHYSPLEFVGRGGMGEVYKVYEPRLSTHLALKILPRALDGMQEKQQRFLREAKLAMQLTHPNIVKVYDIGKLEDQHYFTMEFIDGLELHTIIKNKQLPMKSLLQIFVKLCYAMQHAHEKNMIHRDLKPENIMVNRQGQPKIMDFGLAKPTDDTQRLTAAGVIVGTITHMSPEQAMGQSEELDHRTDIYSLGVILYNMLTYELPFRPGPVYQMLKQVIEIPPIPPNEINESVSQKLSDVCMKALAKKKQQRYQKVENLGKAVEKIMG</sequence>
<evidence type="ECO:0000256" key="7">
    <source>
        <dbReference type="PROSITE-ProRule" id="PRU10141"/>
    </source>
</evidence>
<evidence type="ECO:0000256" key="4">
    <source>
        <dbReference type="ARBA" id="ARBA00022741"/>
    </source>
</evidence>
<keyword evidence="6 7" id="KW-0067">ATP-binding</keyword>
<evidence type="ECO:0000313" key="9">
    <source>
        <dbReference type="EMBL" id="BBM82945.1"/>
    </source>
</evidence>
<dbReference type="Gene3D" id="1.10.510.10">
    <property type="entry name" value="Transferase(Phosphotransferase) domain 1"/>
    <property type="match status" value="1"/>
</dbReference>
<dbReference type="InterPro" id="IPR017441">
    <property type="entry name" value="Protein_kinase_ATP_BS"/>
</dbReference>
<dbReference type="Proteomes" id="UP000326354">
    <property type="component" value="Chromosome"/>
</dbReference>
<dbReference type="InterPro" id="IPR000719">
    <property type="entry name" value="Prot_kinase_dom"/>
</dbReference>
<evidence type="ECO:0000256" key="6">
    <source>
        <dbReference type="ARBA" id="ARBA00022840"/>
    </source>
</evidence>
<evidence type="ECO:0000256" key="1">
    <source>
        <dbReference type="ARBA" id="ARBA00012513"/>
    </source>
</evidence>
<accession>A0A5S9ILU2</accession>
<dbReference type="GO" id="GO:0005524">
    <property type="term" value="F:ATP binding"/>
    <property type="evidence" value="ECO:0007669"/>
    <property type="project" value="UniProtKB-UniRule"/>
</dbReference>
<keyword evidence="10" id="KW-1185">Reference proteome</keyword>
<gene>
    <name evidence="9" type="ORF">UABAM_01288</name>
</gene>
<evidence type="ECO:0000259" key="8">
    <source>
        <dbReference type="PROSITE" id="PS50011"/>
    </source>
</evidence>
<dbReference type="RefSeq" id="WP_151967170.1">
    <property type="nucleotide sequence ID" value="NZ_AP019860.1"/>
</dbReference>
<dbReference type="EMBL" id="AP019860">
    <property type="protein sequence ID" value="BBM82945.1"/>
    <property type="molecule type" value="Genomic_DNA"/>
</dbReference>